<feature type="transmembrane region" description="Helical" evidence="5">
    <location>
        <begin position="6"/>
        <end position="30"/>
    </location>
</feature>
<evidence type="ECO:0000256" key="4">
    <source>
        <dbReference type="ARBA" id="ARBA00023136"/>
    </source>
</evidence>
<evidence type="ECO:0000256" key="1">
    <source>
        <dbReference type="ARBA" id="ARBA00004141"/>
    </source>
</evidence>
<evidence type="ECO:0000313" key="8">
    <source>
        <dbReference type="Proteomes" id="UP000286134"/>
    </source>
</evidence>
<dbReference type="InterPro" id="IPR008253">
    <property type="entry name" value="Marvel"/>
</dbReference>
<comment type="caution">
    <text evidence="7">The sequence shown here is derived from an EMBL/GenBank/DDBJ whole genome shotgun (WGS) entry which is preliminary data.</text>
</comment>
<protein>
    <recommendedName>
        <fullName evidence="6">MARVEL domain-containing protein</fullName>
    </recommendedName>
</protein>
<keyword evidence="8" id="KW-1185">Reference proteome</keyword>
<dbReference type="PANTHER" id="PTHR39608:SF1">
    <property type="entry name" value="INTEGRAL MEMBRANE PROTEIN (AFU_ORTHOLOGUE AFUA_5G08640)"/>
    <property type="match status" value="1"/>
</dbReference>
<comment type="subcellular location">
    <subcellularLocation>
        <location evidence="1">Membrane</location>
        <topology evidence="1">Multi-pass membrane protein</topology>
    </subcellularLocation>
</comment>
<organism evidence="7 8">
    <name type="scientific">Erysiphe neolycopersici</name>
    <dbReference type="NCBI Taxonomy" id="212602"/>
    <lineage>
        <taxon>Eukaryota</taxon>
        <taxon>Fungi</taxon>
        <taxon>Dikarya</taxon>
        <taxon>Ascomycota</taxon>
        <taxon>Pezizomycotina</taxon>
        <taxon>Leotiomycetes</taxon>
        <taxon>Erysiphales</taxon>
        <taxon>Erysiphaceae</taxon>
        <taxon>Erysiphe</taxon>
    </lineage>
</organism>
<sequence>MILADILSIFLRLGELIFSIIVLALTAAWLRHHGSTSGSHPRFIYTIVIAAISILFSLIFVFPVWGTFVHWPIDLLLFVANMVAFGLLVHFIRYSCGNVWDLNGGLHRTECGRYKSVISFLFLASIFFLASALLGLYVMRNRTKKTTVDNQVGNGRKRWYSGRR</sequence>
<dbReference type="Pfam" id="PF01284">
    <property type="entry name" value="MARVEL"/>
    <property type="match status" value="1"/>
</dbReference>
<evidence type="ECO:0000313" key="7">
    <source>
        <dbReference type="EMBL" id="RKF61161.1"/>
    </source>
</evidence>
<keyword evidence="2 5" id="KW-0812">Transmembrane</keyword>
<dbReference type="AlphaFoldDB" id="A0A420HUP1"/>
<evidence type="ECO:0000259" key="6">
    <source>
        <dbReference type="Pfam" id="PF01284"/>
    </source>
</evidence>
<name>A0A420HUP1_9PEZI</name>
<gene>
    <name evidence="7" type="ORF">OnM2_044078</name>
</gene>
<feature type="transmembrane region" description="Helical" evidence="5">
    <location>
        <begin position="42"/>
        <end position="63"/>
    </location>
</feature>
<accession>A0A420HUP1</accession>
<feature type="transmembrane region" description="Helical" evidence="5">
    <location>
        <begin position="117"/>
        <end position="139"/>
    </location>
</feature>
<proteinExistence type="predicted"/>
<dbReference type="GO" id="GO:0016020">
    <property type="term" value="C:membrane"/>
    <property type="evidence" value="ECO:0007669"/>
    <property type="project" value="UniProtKB-SubCell"/>
</dbReference>
<evidence type="ECO:0000256" key="2">
    <source>
        <dbReference type="ARBA" id="ARBA00022692"/>
    </source>
</evidence>
<evidence type="ECO:0000256" key="5">
    <source>
        <dbReference type="SAM" id="Phobius"/>
    </source>
</evidence>
<dbReference type="PANTHER" id="PTHR39608">
    <property type="entry name" value="INTEGRAL MEMBRANE PROTEIN (AFU_ORTHOLOGUE AFUA_5G08640)"/>
    <property type="match status" value="1"/>
</dbReference>
<dbReference type="OrthoDB" id="4074965at2759"/>
<keyword evidence="3 5" id="KW-1133">Transmembrane helix</keyword>
<dbReference type="Proteomes" id="UP000286134">
    <property type="component" value="Unassembled WGS sequence"/>
</dbReference>
<evidence type="ECO:0000256" key="3">
    <source>
        <dbReference type="ARBA" id="ARBA00022989"/>
    </source>
</evidence>
<feature type="transmembrane region" description="Helical" evidence="5">
    <location>
        <begin position="75"/>
        <end position="96"/>
    </location>
</feature>
<feature type="domain" description="MARVEL" evidence="6">
    <location>
        <begin position="8"/>
        <end position="134"/>
    </location>
</feature>
<reference evidence="7 8" key="1">
    <citation type="journal article" date="2018" name="BMC Genomics">
        <title>Comparative genome analyses reveal sequence features reflecting distinct modes of host-adaptation between dicot and monocot powdery mildew.</title>
        <authorList>
            <person name="Wu Y."/>
            <person name="Ma X."/>
            <person name="Pan Z."/>
            <person name="Kale S.D."/>
            <person name="Song Y."/>
            <person name="King H."/>
            <person name="Zhang Q."/>
            <person name="Presley C."/>
            <person name="Deng X."/>
            <person name="Wei C.I."/>
            <person name="Xiao S."/>
        </authorList>
    </citation>
    <scope>NUCLEOTIDE SEQUENCE [LARGE SCALE GENOMIC DNA]</scope>
    <source>
        <strain evidence="7">UMSG2</strain>
    </source>
</reference>
<keyword evidence="4 5" id="KW-0472">Membrane</keyword>
<dbReference type="EMBL" id="MCFK01004473">
    <property type="protein sequence ID" value="RKF61161.1"/>
    <property type="molecule type" value="Genomic_DNA"/>
</dbReference>